<evidence type="ECO:0000259" key="2">
    <source>
        <dbReference type="PROSITE" id="PS50013"/>
    </source>
</evidence>
<keyword evidence="1" id="KW-0175">Coiled coil</keyword>
<dbReference type="PROSITE" id="PS50994">
    <property type="entry name" value="INTEGRASE"/>
    <property type="match status" value="1"/>
</dbReference>
<dbReference type="InterPro" id="IPR012337">
    <property type="entry name" value="RNaseH-like_sf"/>
</dbReference>
<dbReference type="SUPFAM" id="SSF53098">
    <property type="entry name" value="Ribonuclease H-like"/>
    <property type="match status" value="1"/>
</dbReference>
<feature type="domain" description="Chromo" evidence="2">
    <location>
        <begin position="1180"/>
        <end position="1230"/>
    </location>
</feature>
<dbReference type="InterPro" id="IPR016197">
    <property type="entry name" value="Chromo-like_dom_sf"/>
</dbReference>
<dbReference type="PANTHER" id="PTHR42648:SF32">
    <property type="entry name" value="RIBONUCLEASE H-LIKE DOMAIN, GAG-PRE-INTEGRASE DOMAIN PROTEIN-RELATED"/>
    <property type="match status" value="1"/>
</dbReference>
<name>A0A6L2NWZ5_TANCI</name>
<dbReference type="SUPFAM" id="SSF54160">
    <property type="entry name" value="Chromo domain-like"/>
    <property type="match status" value="1"/>
</dbReference>
<accession>A0A6L2NWZ5</accession>
<dbReference type="Pfam" id="PF25597">
    <property type="entry name" value="SH3_retrovirus"/>
    <property type="match status" value="1"/>
</dbReference>
<protein>
    <submittedName>
        <fullName evidence="4">Ribonuclease H-like domain-containing protein</fullName>
    </submittedName>
</protein>
<dbReference type="InterPro" id="IPR057670">
    <property type="entry name" value="SH3_retrovirus"/>
</dbReference>
<organism evidence="4">
    <name type="scientific">Tanacetum cinerariifolium</name>
    <name type="common">Dalmatian daisy</name>
    <name type="synonym">Chrysanthemum cinerariifolium</name>
    <dbReference type="NCBI Taxonomy" id="118510"/>
    <lineage>
        <taxon>Eukaryota</taxon>
        <taxon>Viridiplantae</taxon>
        <taxon>Streptophyta</taxon>
        <taxon>Embryophyta</taxon>
        <taxon>Tracheophyta</taxon>
        <taxon>Spermatophyta</taxon>
        <taxon>Magnoliopsida</taxon>
        <taxon>eudicotyledons</taxon>
        <taxon>Gunneridae</taxon>
        <taxon>Pentapetalae</taxon>
        <taxon>asterids</taxon>
        <taxon>campanulids</taxon>
        <taxon>Asterales</taxon>
        <taxon>Asteraceae</taxon>
        <taxon>Asteroideae</taxon>
        <taxon>Anthemideae</taxon>
        <taxon>Anthemidinae</taxon>
        <taxon>Tanacetum</taxon>
    </lineage>
</organism>
<dbReference type="InterPro" id="IPR000953">
    <property type="entry name" value="Chromo/chromo_shadow_dom"/>
</dbReference>
<evidence type="ECO:0000259" key="3">
    <source>
        <dbReference type="PROSITE" id="PS50994"/>
    </source>
</evidence>
<dbReference type="AlphaFoldDB" id="A0A6L2NWZ5"/>
<dbReference type="Pfam" id="PF24626">
    <property type="entry name" value="SH3_Tf2-1"/>
    <property type="match status" value="1"/>
</dbReference>
<sequence>MKVGATTTMTVKLSILNPGEYDLWLVKIKQYFLMTDYSHWEVIKNGNKVLIKPVGSNEQTYEPTTTKEKQDRRNEMKASGTLLMALPNKDQLKFHSYQDAKLLMEAIEKRYDWSYQAEEETPTNYAFMALTSLGSSFSSDFENLEKVEKERDELKLTLEKLQNSSKSLNTLLNSQVSDKSKTGLGYKELIPKSFVNSSELLEKQNNRSTKGYHEVPPTYRELHALKRDLKLIDEHFESESVDVSTVSSSADKDVRPIRNNSNRVNHKKIANKFTHPHPKRRFVPQAVLTRLAKINIAAASFNTAVRPVNAVGSQSIMTILDQYQKVNDSTARERAVVSRNMGKEGNPQHKEYKEKGVIDSGCSRHMTGNKCYLTDFKAFVGGFVSFRDGKGKISGKGIKKEYNVARTPQQNRVAERRNRTLIEVAITMLVDSKLPTTFWAEAVNTACYVLNRVLVTKPHNKTPYELIHGRPTLIYFMKPFGCTVTILNTKDNLGKFKGKADEGYFVGHSVVSKAMRVFNKKTRIVEETLNIRFQENVPNVKGNRPDLLFDIDSLTISINYVPVVIGNQTNGIAGTKEKLVTDAKDSAKDAEKKAPEVDAGEALDNVSTDGLSFVNADSQIPLNATGPSLSTNAFEKHSFERFSPFKNVFSLLHVPMVTPIDDTGILAMLMMMMNKKDEIGIVIKNKARLVAQGHTQEEASTPMESNKPLIKDEEAEDVDVHLYSLMIGSFMHLTASRSDITFAVCACLWYPKDSPFDLEAYSDSDYAELSLDRKSTTGGCQFLGKRLVIEKDGICFMDTSEVTTSNTLLSTIGLTTIGQRSDLRFDDAEETACSVNEAIFEGLARMGTMASAIICLADNQKFNFSKYILDNMVKSLEGGEMYVISSHTKMIFANKRRIRAGFSGVVTPLFDTMMVQANADMGDTPVETHQTTIGRKNNDEMFRVDDLSREEVVLDTTTGEHKEQIIENVSTAEPVTTTGEVVTTVADKVSDAPTIDVTEDDITMAQALAALKSTKPKVVMRMDEEYTRQLEAKEQEAARLSRAQQDKEANISWDNTQAMMKANILDDGDEVLIETTPISSRSPTIIDYKNHKEGKKNYFKINRADDAEEHVTFMCIRMDRQPFEILDRVGEVSYHLALPPQFSHVHDVFHVSLLRGYKYHPLQVISYPLDQIRTDLSYVEEPEAILDRQDRVMRKKTIPFVKILWRNHPEREATWETEESIQTSYPHFLP</sequence>
<evidence type="ECO:0000256" key="1">
    <source>
        <dbReference type="SAM" id="Coils"/>
    </source>
</evidence>
<gene>
    <name evidence="4" type="ORF">Tci_062701</name>
</gene>
<feature type="coiled-coil region" evidence="1">
    <location>
        <begin position="1023"/>
        <end position="1050"/>
    </location>
</feature>
<dbReference type="PROSITE" id="PS50013">
    <property type="entry name" value="CHROMO_2"/>
    <property type="match status" value="1"/>
</dbReference>
<proteinExistence type="predicted"/>
<dbReference type="Pfam" id="PF00385">
    <property type="entry name" value="Chromo"/>
    <property type="match status" value="1"/>
</dbReference>
<dbReference type="InterPro" id="IPR023780">
    <property type="entry name" value="Chromo_domain"/>
</dbReference>
<feature type="coiled-coil region" evidence="1">
    <location>
        <begin position="144"/>
        <end position="171"/>
    </location>
</feature>
<dbReference type="InterPro" id="IPR039537">
    <property type="entry name" value="Retrotran_Ty1/copia-like"/>
</dbReference>
<dbReference type="GO" id="GO:0015074">
    <property type="term" value="P:DNA integration"/>
    <property type="evidence" value="ECO:0007669"/>
    <property type="project" value="InterPro"/>
</dbReference>
<dbReference type="CDD" id="cd00024">
    <property type="entry name" value="CD_CSD"/>
    <property type="match status" value="1"/>
</dbReference>
<reference evidence="4" key="1">
    <citation type="journal article" date="2019" name="Sci. Rep.">
        <title>Draft genome of Tanacetum cinerariifolium, the natural source of mosquito coil.</title>
        <authorList>
            <person name="Yamashiro T."/>
            <person name="Shiraishi A."/>
            <person name="Satake H."/>
            <person name="Nakayama K."/>
        </authorList>
    </citation>
    <scope>NUCLEOTIDE SEQUENCE</scope>
</reference>
<dbReference type="InterPro" id="IPR036397">
    <property type="entry name" value="RNaseH_sf"/>
</dbReference>
<dbReference type="GO" id="GO:0003676">
    <property type="term" value="F:nucleic acid binding"/>
    <property type="evidence" value="ECO:0007669"/>
    <property type="project" value="InterPro"/>
</dbReference>
<dbReference type="PANTHER" id="PTHR42648">
    <property type="entry name" value="TRANSPOSASE, PUTATIVE-RELATED"/>
    <property type="match status" value="1"/>
</dbReference>
<dbReference type="InterPro" id="IPR056924">
    <property type="entry name" value="SH3_Tf2-1"/>
</dbReference>
<dbReference type="Gene3D" id="3.30.420.10">
    <property type="entry name" value="Ribonuclease H-like superfamily/Ribonuclease H"/>
    <property type="match status" value="1"/>
</dbReference>
<feature type="domain" description="Integrase catalytic" evidence="3">
    <location>
        <begin position="397"/>
        <end position="471"/>
    </location>
</feature>
<comment type="caution">
    <text evidence="4">The sequence shown here is derived from an EMBL/GenBank/DDBJ whole genome shotgun (WGS) entry which is preliminary data.</text>
</comment>
<dbReference type="InterPro" id="IPR001584">
    <property type="entry name" value="Integrase_cat-core"/>
</dbReference>
<evidence type="ECO:0000313" key="4">
    <source>
        <dbReference type="EMBL" id="GEU90723.1"/>
    </source>
</evidence>
<dbReference type="EMBL" id="BKCJ010010247">
    <property type="protein sequence ID" value="GEU90723.1"/>
    <property type="molecule type" value="Genomic_DNA"/>
</dbReference>